<reference evidence="3 4" key="1">
    <citation type="journal article" date="2014" name="BMC Genomics">
        <title>Comparison of environmental and isolate Sulfobacillus genomes reveals diverse carbon, sulfur, nitrogen, and hydrogen metabolisms.</title>
        <authorList>
            <person name="Justice N.B."/>
            <person name="Norman A."/>
            <person name="Brown C.T."/>
            <person name="Singh A."/>
            <person name="Thomas B.C."/>
            <person name="Banfield J.F."/>
        </authorList>
    </citation>
    <scope>NUCLEOTIDE SEQUENCE [LARGE SCALE GENOMIC DNA]</scope>
    <source>
        <strain evidence="3">AMDSBA1</strain>
    </source>
</reference>
<dbReference type="SUPFAM" id="SSF51338">
    <property type="entry name" value="Composite domain of metallo-dependent hydrolases"/>
    <property type="match status" value="1"/>
</dbReference>
<evidence type="ECO:0000256" key="1">
    <source>
        <dbReference type="ARBA" id="ARBA00022801"/>
    </source>
</evidence>
<dbReference type="GO" id="GO:0016810">
    <property type="term" value="F:hydrolase activity, acting on carbon-nitrogen (but not peptide) bonds"/>
    <property type="evidence" value="ECO:0007669"/>
    <property type="project" value="InterPro"/>
</dbReference>
<dbReference type="Gene3D" id="3.20.20.140">
    <property type="entry name" value="Metal-dependent hydrolases"/>
    <property type="match status" value="1"/>
</dbReference>
<evidence type="ECO:0000313" key="3">
    <source>
        <dbReference type="EMBL" id="PSR30993.1"/>
    </source>
</evidence>
<proteinExistence type="predicted"/>
<evidence type="ECO:0000259" key="2">
    <source>
        <dbReference type="Pfam" id="PF01979"/>
    </source>
</evidence>
<dbReference type="InterPro" id="IPR032466">
    <property type="entry name" value="Metal_Hydrolase"/>
</dbReference>
<feature type="domain" description="Amidohydrolase-related" evidence="2">
    <location>
        <begin position="52"/>
        <end position="406"/>
    </location>
</feature>
<dbReference type="PANTHER" id="PTHR43794:SF11">
    <property type="entry name" value="AMIDOHYDROLASE-RELATED DOMAIN-CONTAINING PROTEIN"/>
    <property type="match status" value="1"/>
</dbReference>
<dbReference type="Gene3D" id="2.30.40.10">
    <property type="entry name" value="Urease, subunit C, domain 1"/>
    <property type="match status" value="1"/>
</dbReference>
<protein>
    <submittedName>
        <fullName evidence="3">S-adenosylhomocysteine deaminase</fullName>
    </submittedName>
</protein>
<evidence type="ECO:0000313" key="4">
    <source>
        <dbReference type="Proteomes" id="UP000242699"/>
    </source>
</evidence>
<sequence length="439" mass="48607">MITRIRHATVVTMNPEREILENTDIWIDERTIVAIGHRDATPDRTIDADTMIAIPGLIQPHIHLCQTLFRGLADDLSLLEWLSGRIWPMEAALDAKAMRISCLSGIAELIAGGTTTILDMGSLRHTETILQTLLDTGMRGYTGKCLMDRPNRFLMEGREEALQESYGLARRWHNRDRGRIRYAPAPRFTLSASDEMFAGARILADTFRTVLHTHAAETQDEISEALKLHNRPPVSHLHHLNVLGPNTVIAHGVWMNPDEEGMVADTRAKVVHCPSSNLKLASGVAPTARWEQHGVTFGIAADGAACNNFLDGFQEMRTAALLAKPFFGASTLPASNIFAHATIEGARVLGLEQEVGSLEVGKEADIVLLDFTGPHHQLWEWTPIYSQLVYQTRASDVSLTMVGGQVLYEKGQYHTVELDEIRHQAPEALAGVLRRMDNG</sequence>
<dbReference type="AlphaFoldDB" id="A0A2T2X907"/>
<dbReference type="SUPFAM" id="SSF51556">
    <property type="entry name" value="Metallo-dependent hydrolases"/>
    <property type="match status" value="1"/>
</dbReference>
<dbReference type="PANTHER" id="PTHR43794">
    <property type="entry name" value="AMINOHYDROLASE SSNA-RELATED"/>
    <property type="match status" value="1"/>
</dbReference>
<dbReference type="Pfam" id="PF01979">
    <property type="entry name" value="Amidohydro_1"/>
    <property type="match status" value="1"/>
</dbReference>
<dbReference type="InterPro" id="IPR006680">
    <property type="entry name" value="Amidohydro-rel"/>
</dbReference>
<name>A0A2T2X907_9FIRM</name>
<gene>
    <name evidence="3" type="ORF">C7B43_03850</name>
</gene>
<dbReference type="CDD" id="cd01298">
    <property type="entry name" value="ATZ_TRZ_like"/>
    <property type="match status" value="1"/>
</dbReference>
<dbReference type="InterPro" id="IPR050287">
    <property type="entry name" value="MTA/SAH_deaminase"/>
</dbReference>
<comment type="caution">
    <text evidence="3">The sequence shown here is derived from an EMBL/GenBank/DDBJ whole genome shotgun (WGS) entry which is preliminary data.</text>
</comment>
<dbReference type="Proteomes" id="UP000242699">
    <property type="component" value="Unassembled WGS sequence"/>
</dbReference>
<dbReference type="EMBL" id="PXYT01000005">
    <property type="protein sequence ID" value="PSR30993.1"/>
    <property type="molecule type" value="Genomic_DNA"/>
</dbReference>
<dbReference type="InterPro" id="IPR011059">
    <property type="entry name" value="Metal-dep_hydrolase_composite"/>
</dbReference>
<organism evidence="3 4">
    <name type="scientific">Sulfobacillus benefaciens</name>
    <dbReference type="NCBI Taxonomy" id="453960"/>
    <lineage>
        <taxon>Bacteria</taxon>
        <taxon>Bacillati</taxon>
        <taxon>Bacillota</taxon>
        <taxon>Clostridia</taxon>
        <taxon>Eubacteriales</taxon>
        <taxon>Clostridiales Family XVII. Incertae Sedis</taxon>
        <taxon>Sulfobacillus</taxon>
    </lineage>
</organism>
<accession>A0A2T2X907</accession>
<keyword evidence="1" id="KW-0378">Hydrolase</keyword>